<evidence type="ECO:0000313" key="7">
    <source>
        <dbReference type="Proteomes" id="UP000812287"/>
    </source>
</evidence>
<evidence type="ECO:0000313" key="6">
    <source>
        <dbReference type="EMBL" id="KAG7439103.1"/>
    </source>
</evidence>
<evidence type="ECO:0000256" key="4">
    <source>
        <dbReference type="ARBA" id="ARBA00023136"/>
    </source>
</evidence>
<dbReference type="RefSeq" id="XP_043032607.1">
    <property type="nucleotide sequence ID" value="XM_043187695.1"/>
</dbReference>
<dbReference type="GO" id="GO:0000324">
    <property type="term" value="C:fungal-type vacuole"/>
    <property type="evidence" value="ECO:0007669"/>
    <property type="project" value="TreeGrafter"/>
</dbReference>
<dbReference type="GeneID" id="66109992"/>
<accession>A0A9P7VEI6</accession>
<evidence type="ECO:0000256" key="2">
    <source>
        <dbReference type="ARBA" id="ARBA00022692"/>
    </source>
</evidence>
<evidence type="ECO:0000256" key="1">
    <source>
        <dbReference type="ARBA" id="ARBA00004141"/>
    </source>
</evidence>
<dbReference type="EMBL" id="MU250630">
    <property type="protein sequence ID" value="KAG7439103.1"/>
    <property type="molecule type" value="Genomic_DNA"/>
</dbReference>
<feature type="transmembrane region" description="Helical" evidence="5">
    <location>
        <begin position="49"/>
        <end position="71"/>
    </location>
</feature>
<dbReference type="PANTHER" id="PTHR31465:SF9">
    <property type="entry name" value="SPHINGOID LONG-CHAIN BASE TRANSPORTER RSB1"/>
    <property type="match status" value="1"/>
</dbReference>
<keyword evidence="7" id="KW-1185">Reference proteome</keyword>
<keyword evidence="2 5" id="KW-0812">Transmembrane</keyword>
<comment type="subcellular location">
    <subcellularLocation>
        <location evidence="1">Membrane</location>
        <topology evidence="1">Multi-pass membrane protein</topology>
    </subcellularLocation>
</comment>
<feature type="transmembrane region" description="Helical" evidence="5">
    <location>
        <begin position="119"/>
        <end position="143"/>
    </location>
</feature>
<reference evidence="6" key="1">
    <citation type="submission" date="2020-11" db="EMBL/GenBank/DDBJ databases">
        <title>Adaptations for nitrogen fixation in a non-lichenized fungal sporocarp promotes dispersal by wood-feeding termites.</title>
        <authorList>
            <consortium name="DOE Joint Genome Institute"/>
            <person name="Koch R.A."/>
            <person name="Yoon G."/>
            <person name="Arayal U."/>
            <person name="Lail K."/>
            <person name="Amirebrahimi M."/>
            <person name="Labutti K."/>
            <person name="Lipzen A."/>
            <person name="Riley R."/>
            <person name="Barry K."/>
            <person name="Henrissat B."/>
            <person name="Grigoriev I.V."/>
            <person name="Herr J.R."/>
            <person name="Aime M.C."/>
        </authorList>
    </citation>
    <scope>NUCLEOTIDE SEQUENCE</scope>
    <source>
        <strain evidence="6">MCA 3950</strain>
    </source>
</reference>
<protein>
    <submittedName>
        <fullName evidence="6">Uncharacterized protein</fullName>
    </submittedName>
</protein>
<name>A0A9P7VEI6_9AGAR</name>
<dbReference type="AlphaFoldDB" id="A0A9P7VEI6"/>
<comment type="caution">
    <text evidence="6">The sequence shown here is derived from an EMBL/GenBank/DDBJ whole genome shotgun (WGS) entry which is preliminary data.</text>
</comment>
<dbReference type="Pfam" id="PF04479">
    <property type="entry name" value="RTA1"/>
    <property type="match status" value="1"/>
</dbReference>
<dbReference type="Proteomes" id="UP000812287">
    <property type="component" value="Unassembled WGS sequence"/>
</dbReference>
<feature type="transmembrane region" description="Helical" evidence="5">
    <location>
        <begin position="83"/>
        <end position="107"/>
    </location>
</feature>
<feature type="transmembrane region" description="Helical" evidence="5">
    <location>
        <begin position="163"/>
        <end position="186"/>
    </location>
</feature>
<organism evidence="6 7">
    <name type="scientific">Guyanagaster necrorhizus</name>
    <dbReference type="NCBI Taxonomy" id="856835"/>
    <lineage>
        <taxon>Eukaryota</taxon>
        <taxon>Fungi</taxon>
        <taxon>Dikarya</taxon>
        <taxon>Basidiomycota</taxon>
        <taxon>Agaricomycotina</taxon>
        <taxon>Agaricomycetes</taxon>
        <taxon>Agaricomycetidae</taxon>
        <taxon>Agaricales</taxon>
        <taxon>Marasmiineae</taxon>
        <taxon>Physalacriaceae</taxon>
        <taxon>Guyanagaster</taxon>
    </lineage>
</organism>
<keyword evidence="3 5" id="KW-1133">Transmembrane helix</keyword>
<dbReference type="InterPro" id="IPR007568">
    <property type="entry name" value="RTA1"/>
</dbReference>
<proteinExistence type="predicted"/>
<evidence type="ECO:0000256" key="3">
    <source>
        <dbReference type="ARBA" id="ARBA00022989"/>
    </source>
</evidence>
<feature type="transmembrane region" description="Helical" evidence="5">
    <location>
        <begin position="255"/>
        <end position="273"/>
    </location>
</feature>
<dbReference type="PANTHER" id="PTHR31465">
    <property type="entry name" value="PROTEIN RTA1-RELATED"/>
    <property type="match status" value="1"/>
</dbReference>
<feature type="transmembrane region" description="Helical" evidence="5">
    <location>
        <begin position="215"/>
        <end position="235"/>
    </location>
</feature>
<evidence type="ECO:0000256" key="5">
    <source>
        <dbReference type="SAM" id="Phobius"/>
    </source>
</evidence>
<keyword evidence="4 5" id="KW-0472">Membrane</keyword>
<gene>
    <name evidence="6" type="ORF">BT62DRAFT_939282</name>
</gene>
<sequence length="288" mass="32670">MESSTFISRLPISLYGYVPEQTACIIFLVFFSVSTAFHFGQAIVLRQLWVFHTIFLCGVAEIVGWSCRLWSYNNVFLLRPFEVQYFCLMVAPIFLFAANIVIFVRIVQRLGPWYSPLKPQYYLIIFAIFAAIAAILMIVGLGISLAAVPRLNLDQVNTGVNVILAGVAIHLAALVLYFIFSVFFFIRHSLDSPSSEALESSQGTIIPRAPWDKQVLVLSVVLMLDMSCIFVRTIYRTLELSYGIFGRYMDTERFVVAMDAAMMVAAMVLWNLVHPALFMKRRIDNDTE</sequence>
<feature type="transmembrane region" description="Helical" evidence="5">
    <location>
        <begin position="12"/>
        <end position="37"/>
    </location>
</feature>
<dbReference type="OrthoDB" id="3358017at2759"/>
<dbReference type="GO" id="GO:0005886">
    <property type="term" value="C:plasma membrane"/>
    <property type="evidence" value="ECO:0007669"/>
    <property type="project" value="TreeGrafter"/>
</dbReference>